<feature type="transmembrane region" description="Helical" evidence="2">
    <location>
        <begin position="698"/>
        <end position="719"/>
    </location>
</feature>
<sequence>MSNSATTGGAVYLDSTTLTIDACTFQSHSSTQGAAIYATDCQLTIEGSTFKDNTANTGVGGALVCWYSNLTVTTSIFASNSAKNGALLLMNLRATITGSTFTNNAAEQGGAIHMTDSTAFIDGSMFLSNVAQEGDGSAGALYLLLSTVTVLDSTFRSNTAVAGGGLYSRASRMSIDQCVWESNYATFYGGGMYAFLSTITVKSSTFGFNSAELAGGIIYNSNSELNITNTFMNYTGGAQNIQDGSEYTAMCKSACRAGEYGECEAVDSCYSCKLGVCNDCPSGTYSLAGAALKSHCLPCPSGYFSKYTKSSFCSECGPGNYTIVNGSKRLKTREPGIGDTISATDCVACPRGKLQEYSGSYLCNSCEAGKTSQPGSTTCTPCDPGKYAEFSGMQVCTNCPRGRIAPHHGSTECVKCHGETHSLRGTANCSICIGGYYVDDNQCHACPLHTDCPEGTKLANMIIHKGFWRVTDQSKKILECVHTPDLCLGGRNYSCHENSFGPFCSLCELEYFKYYPEEPCRSCGKNNPPTIMDLYSILHVNFYLFIAFAFTVLVILYAVSRSFRMSKEQRAETSVKLGSAAQTMRVNYVTLKTKLKIASSFFQIVGNFEGQFVSIQYPLLYQQISSAISSLFALRVFEQFPSACFLNYRSNIYVPAIYFYTLGPLVALAFTGTCYAIKRWGFRLDKAQVHRLDDAFMFWILLVSYILFAPVSGTVLNVFRCEHVGQGHHYLYSDYSTSCHSSMYRHIKIYAMCFVFVYPVGIPLFYFILLFTYRNQIDPTLERTGKKGRMEVSREDTEEACRVRENNENLSYISFLYDAYEPRYWFWEVYVCCDRLIMTTVSIWLSIHESFRPFACLIISCVNIKMYSHYDPYVQDSDDVIAEVAQWSTLSTLIMTMMLQLEEAKHHAFIRNGIVAGMAAVALVLAYFCISTIGTELHFFYEMRKKAFANKKAGGVDLELVPPSRSPSPSSPYSAGSDSLSDSNDADLNFGCGNGSVFFDRSDRQTKGGLRGWQVFFK</sequence>
<feature type="region of interest" description="Disordered" evidence="1">
    <location>
        <begin position="959"/>
        <end position="981"/>
    </location>
</feature>
<proteinExistence type="predicted"/>
<dbReference type="InterPro" id="IPR039448">
    <property type="entry name" value="Beta_helix"/>
</dbReference>
<dbReference type="PANTHER" id="PTHR11319:SF35">
    <property type="entry name" value="OUTER MEMBRANE PROTEIN PMPC-RELATED"/>
    <property type="match status" value="1"/>
</dbReference>
<dbReference type="SMART" id="SM01411">
    <property type="entry name" value="Ephrin_rec_like"/>
    <property type="match status" value="4"/>
</dbReference>
<feature type="domain" description="Tyrosine-protein kinase ephrin type A/B receptor-like" evidence="3">
    <location>
        <begin position="294"/>
        <end position="328"/>
    </location>
</feature>
<feature type="transmembrane region" description="Helical" evidence="2">
    <location>
        <begin position="542"/>
        <end position="560"/>
    </location>
</feature>
<dbReference type="SUPFAM" id="SSF57184">
    <property type="entry name" value="Growth factor receptor domain"/>
    <property type="match status" value="2"/>
</dbReference>
<evidence type="ECO:0000259" key="3">
    <source>
        <dbReference type="Pfam" id="PF07699"/>
    </source>
</evidence>
<evidence type="ECO:0008006" key="6">
    <source>
        <dbReference type="Google" id="ProtNLM"/>
    </source>
</evidence>
<feature type="domain" description="Tyrosine-protein kinase ephrin type A/B receptor-like" evidence="3">
    <location>
        <begin position="369"/>
        <end position="416"/>
    </location>
</feature>
<dbReference type="InterPro" id="IPR011641">
    <property type="entry name" value="Tyr-kin_ephrin_A/B_rcpt-like"/>
</dbReference>
<feature type="transmembrane region" description="Helical" evidence="2">
    <location>
        <begin position="913"/>
        <end position="941"/>
    </location>
</feature>
<evidence type="ECO:0000256" key="2">
    <source>
        <dbReference type="SAM" id="Phobius"/>
    </source>
</evidence>
<dbReference type="PANTHER" id="PTHR11319">
    <property type="entry name" value="G PROTEIN-COUPLED RECEPTOR-RELATED"/>
    <property type="match status" value="1"/>
</dbReference>
<dbReference type="Gene3D" id="2.10.50.10">
    <property type="entry name" value="Tumor Necrosis Factor Receptor, subunit A, domain 2"/>
    <property type="match status" value="2"/>
</dbReference>
<reference evidence="5" key="1">
    <citation type="submission" date="2021-01" db="EMBL/GenBank/DDBJ databases">
        <authorList>
            <person name="Corre E."/>
            <person name="Pelletier E."/>
            <person name="Niang G."/>
            <person name="Scheremetjew M."/>
            <person name="Finn R."/>
            <person name="Kale V."/>
            <person name="Holt S."/>
            <person name="Cochrane G."/>
            <person name="Meng A."/>
            <person name="Brown T."/>
            <person name="Cohen L."/>
        </authorList>
    </citation>
    <scope>NUCLEOTIDE SEQUENCE</scope>
    <source>
        <strain evidence="5">CCMP1381</strain>
    </source>
</reference>
<dbReference type="EMBL" id="HBGS01007528">
    <property type="protein sequence ID" value="CAD9379678.1"/>
    <property type="molecule type" value="Transcribed_RNA"/>
</dbReference>
<keyword evidence="2" id="KW-0812">Transmembrane</keyword>
<feature type="transmembrane region" description="Helical" evidence="2">
    <location>
        <begin position="657"/>
        <end position="677"/>
    </location>
</feature>
<evidence type="ECO:0000259" key="4">
    <source>
        <dbReference type="Pfam" id="PF13229"/>
    </source>
</evidence>
<dbReference type="SUPFAM" id="SSF51126">
    <property type="entry name" value="Pectin lyase-like"/>
    <property type="match status" value="1"/>
</dbReference>
<dbReference type="AlphaFoldDB" id="A0A7S2F8R9"/>
<dbReference type="InterPro" id="IPR011050">
    <property type="entry name" value="Pectin_lyase_fold/virulence"/>
</dbReference>
<organism evidence="5">
    <name type="scientific">Octactis speculum</name>
    <dbReference type="NCBI Taxonomy" id="3111310"/>
    <lineage>
        <taxon>Eukaryota</taxon>
        <taxon>Sar</taxon>
        <taxon>Stramenopiles</taxon>
        <taxon>Ochrophyta</taxon>
        <taxon>Dictyochophyceae</taxon>
        <taxon>Dictyochales</taxon>
        <taxon>Dictyochaceae</taxon>
        <taxon>Octactis</taxon>
    </lineage>
</organism>
<name>A0A7S2F8R9_9STRA</name>
<evidence type="ECO:0000313" key="5">
    <source>
        <dbReference type="EMBL" id="CAD9379678.1"/>
    </source>
</evidence>
<feature type="transmembrane region" description="Helical" evidence="2">
    <location>
        <begin position="749"/>
        <end position="773"/>
    </location>
</feature>
<evidence type="ECO:0000256" key="1">
    <source>
        <dbReference type="SAM" id="MobiDB-lite"/>
    </source>
</evidence>
<gene>
    <name evidence="5" type="ORF">DSPE1174_LOCUS3896</name>
</gene>
<keyword evidence="2" id="KW-1133">Transmembrane helix</keyword>
<feature type="domain" description="Right handed beta helix" evidence="4">
    <location>
        <begin position="11"/>
        <end position="159"/>
    </location>
</feature>
<keyword evidence="2" id="KW-0472">Membrane</keyword>
<dbReference type="InterPro" id="IPR009030">
    <property type="entry name" value="Growth_fac_rcpt_cys_sf"/>
</dbReference>
<feature type="compositionally biased region" description="Low complexity" evidence="1">
    <location>
        <begin position="971"/>
        <end position="981"/>
    </location>
</feature>
<dbReference type="Pfam" id="PF13229">
    <property type="entry name" value="Beta_helix"/>
    <property type="match status" value="1"/>
</dbReference>
<protein>
    <recommendedName>
        <fullName evidence="6">Polymorphic outer membrane protein</fullName>
    </recommendedName>
</protein>
<accession>A0A7S2F8R9</accession>
<dbReference type="Pfam" id="PF07699">
    <property type="entry name" value="Ephrin_rec_like"/>
    <property type="match status" value="2"/>
</dbReference>